<dbReference type="PRINTS" id="PR00468">
    <property type="entry name" value="PLTLPOXGNASE"/>
</dbReference>
<evidence type="ECO:0000256" key="7">
    <source>
        <dbReference type="ARBA" id="ARBA00023002"/>
    </source>
</evidence>
<evidence type="ECO:0000259" key="11">
    <source>
        <dbReference type="PROSITE" id="PS50095"/>
    </source>
</evidence>
<dbReference type="GO" id="GO:0031408">
    <property type="term" value="P:oxylipin biosynthetic process"/>
    <property type="evidence" value="ECO:0007669"/>
    <property type="project" value="UniProtKB-KW"/>
</dbReference>
<dbReference type="Pfam" id="PF00305">
    <property type="entry name" value="Lipoxygenase"/>
    <property type="match status" value="1"/>
</dbReference>
<keyword evidence="4" id="KW-0925">Oxylipin biosynthesis</keyword>
<keyword evidence="9" id="KW-0275">Fatty acid biosynthesis</keyword>
<dbReference type="SUPFAM" id="SSF49723">
    <property type="entry name" value="Lipase/lipooxygenase domain (PLAT/LH2 domain)"/>
    <property type="match status" value="1"/>
</dbReference>
<name>D8SAU4_SELML</name>
<dbReference type="PROSITE" id="PS50095">
    <property type="entry name" value="PLAT"/>
    <property type="match status" value="1"/>
</dbReference>
<dbReference type="Pfam" id="PF01477">
    <property type="entry name" value="PLAT"/>
    <property type="match status" value="1"/>
</dbReference>
<dbReference type="PANTHER" id="PTHR11771">
    <property type="entry name" value="LIPOXYGENASE"/>
    <property type="match status" value="1"/>
</dbReference>
<dbReference type="SUPFAM" id="SSF48484">
    <property type="entry name" value="Lipoxigenase"/>
    <property type="match status" value="1"/>
</dbReference>
<dbReference type="OMA" id="HICSTII"/>
<keyword evidence="7" id="KW-0560">Oxidoreductase</keyword>
<comment type="caution">
    <text evidence="10">Lacks conserved residue(s) required for the propagation of feature annotation.</text>
</comment>
<feature type="domain" description="Lipoxygenase" evidence="12">
    <location>
        <begin position="163"/>
        <end position="849"/>
    </location>
</feature>
<dbReference type="AlphaFoldDB" id="D8SAU4"/>
<dbReference type="InterPro" id="IPR036226">
    <property type="entry name" value="LipOase_C_sf"/>
</dbReference>
<dbReference type="Gene3D" id="3.10.450.60">
    <property type="match status" value="1"/>
</dbReference>
<dbReference type="Proteomes" id="UP000001514">
    <property type="component" value="Unassembled WGS sequence"/>
</dbReference>
<dbReference type="PRINTS" id="PR00087">
    <property type="entry name" value="LIPOXYGENASE"/>
</dbReference>
<dbReference type="HOGENOM" id="CLU_004282_0_0_1"/>
<proteinExistence type="inferred from homology"/>
<comment type="similarity">
    <text evidence="1">Belongs to the lipoxygenase family.</text>
</comment>
<dbReference type="Gramene" id="EFJ18488">
    <property type="protein sequence ID" value="EFJ18488"/>
    <property type="gene ID" value="SELMODRAFT_112556"/>
</dbReference>
<evidence type="ECO:0000313" key="14">
    <source>
        <dbReference type="Proteomes" id="UP000001514"/>
    </source>
</evidence>
<reference evidence="13 14" key="1">
    <citation type="journal article" date="2011" name="Science">
        <title>The Selaginella genome identifies genetic changes associated with the evolution of vascular plants.</title>
        <authorList>
            <person name="Banks J.A."/>
            <person name="Nishiyama T."/>
            <person name="Hasebe M."/>
            <person name="Bowman J.L."/>
            <person name="Gribskov M."/>
            <person name="dePamphilis C."/>
            <person name="Albert V.A."/>
            <person name="Aono N."/>
            <person name="Aoyama T."/>
            <person name="Ambrose B.A."/>
            <person name="Ashton N.W."/>
            <person name="Axtell M.J."/>
            <person name="Barker E."/>
            <person name="Barker M.S."/>
            <person name="Bennetzen J.L."/>
            <person name="Bonawitz N.D."/>
            <person name="Chapple C."/>
            <person name="Cheng C."/>
            <person name="Correa L.G."/>
            <person name="Dacre M."/>
            <person name="DeBarry J."/>
            <person name="Dreyer I."/>
            <person name="Elias M."/>
            <person name="Engstrom E.M."/>
            <person name="Estelle M."/>
            <person name="Feng L."/>
            <person name="Finet C."/>
            <person name="Floyd S.K."/>
            <person name="Frommer W.B."/>
            <person name="Fujita T."/>
            <person name="Gramzow L."/>
            <person name="Gutensohn M."/>
            <person name="Harholt J."/>
            <person name="Hattori M."/>
            <person name="Heyl A."/>
            <person name="Hirai T."/>
            <person name="Hiwatashi Y."/>
            <person name="Ishikawa M."/>
            <person name="Iwata M."/>
            <person name="Karol K.G."/>
            <person name="Koehler B."/>
            <person name="Kolukisaoglu U."/>
            <person name="Kubo M."/>
            <person name="Kurata T."/>
            <person name="Lalonde S."/>
            <person name="Li K."/>
            <person name="Li Y."/>
            <person name="Litt A."/>
            <person name="Lyons E."/>
            <person name="Manning G."/>
            <person name="Maruyama T."/>
            <person name="Michael T.P."/>
            <person name="Mikami K."/>
            <person name="Miyazaki S."/>
            <person name="Morinaga S."/>
            <person name="Murata T."/>
            <person name="Mueller-Roeber B."/>
            <person name="Nelson D.R."/>
            <person name="Obara M."/>
            <person name="Oguri Y."/>
            <person name="Olmstead R.G."/>
            <person name="Onodera N."/>
            <person name="Petersen B.L."/>
            <person name="Pils B."/>
            <person name="Prigge M."/>
            <person name="Rensing S.A."/>
            <person name="Riano-Pachon D.M."/>
            <person name="Roberts A.W."/>
            <person name="Sato Y."/>
            <person name="Scheller H.V."/>
            <person name="Schulz B."/>
            <person name="Schulz C."/>
            <person name="Shakirov E.V."/>
            <person name="Shibagaki N."/>
            <person name="Shinohara N."/>
            <person name="Shippen D.E."/>
            <person name="Soerensen I."/>
            <person name="Sotooka R."/>
            <person name="Sugimoto N."/>
            <person name="Sugita M."/>
            <person name="Sumikawa N."/>
            <person name="Tanurdzic M."/>
            <person name="Theissen G."/>
            <person name="Ulvskov P."/>
            <person name="Wakazuki S."/>
            <person name="Weng J.K."/>
            <person name="Willats W.W."/>
            <person name="Wipf D."/>
            <person name="Wolf P.G."/>
            <person name="Yang L."/>
            <person name="Zimmer A.D."/>
            <person name="Zhu Q."/>
            <person name="Mitros T."/>
            <person name="Hellsten U."/>
            <person name="Loque D."/>
            <person name="Otillar R."/>
            <person name="Salamov A."/>
            <person name="Schmutz J."/>
            <person name="Shapiro H."/>
            <person name="Lindquist E."/>
            <person name="Lucas S."/>
            <person name="Rokhsar D."/>
            <person name="Grigoriev I.V."/>
        </authorList>
    </citation>
    <scope>NUCLEOTIDE SEQUENCE [LARGE SCALE GENOMIC DNA]</scope>
</reference>
<dbReference type="STRING" id="88036.D8SAU4"/>
<evidence type="ECO:0000256" key="3">
    <source>
        <dbReference type="ARBA" id="ARBA00022723"/>
    </source>
</evidence>
<evidence type="ECO:0000256" key="5">
    <source>
        <dbReference type="ARBA" id="ARBA00022832"/>
    </source>
</evidence>
<evidence type="ECO:0000256" key="6">
    <source>
        <dbReference type="ARBA" id="ARBA00022964"/>
    </source>
</evidence>
<dbReference type="Gene3D" id="2.60.60.20">
    <property type="entry name" value="PLAT/LH2 domain"/>
    <property type="match status" value="1"/>
</dbReference>
<dbReference type="Gene3D" id="4.10.375.10">
    <property type="entry name" value="Lipoxygenase-1, Domain 2"/>
    <property type="match status" value="1"/>
</dbReference>
<gene>
    <name evidence="13" type="primary">LOX2</name>
    <name evidence="13" type="ORF">SELMODRAFT_112556</name>
</gene>
<dbReference type="InterPro" id="IPR036392">
    <property type="entry name" value="PLAT/LH2_dom_sf"/>
</dbReference>
<dbReference type="InterPro" id="IPR001024">
    <property type="entry name" value="PLAT/LH2_dom"/>
</dbReference>
<protein>
    <submittedName>
        <fullName evidence="13">Lipoxygenase</fullName>
    </submittedName>
</protein>
<keyword evidence="2" id="KW-0444">Lipid biosynthesis</keyword>
<dbReference type="eggNOG" id="ENOG502QQSP">
    <property type="taxonomic scope" value="Eukaryota"/>
</dbReference>
<evidence type="ECO:0000313" key="13">
    <source>
        <dbReference type="EMBL" id="EFJ18488.1"/>
    </source>
</evidence>
<dbReference type="Gene3D" id="4.10.372.10">
    <property type="entry name" value="Lipoxygenase-1, Domain 3"/>
    <property type="match status" value="1"/>
</dbReference>
<feature type="domain" description="PLAT" evidence="11">
    <location>
        <begin position="32"/>
        <end position="156"/>
    </location>
</feature>
<evidence type="ECO:0000256" key="8">
    <source>
        <dbReference type="ARBA" id="ARBA00023098"/>
    </source>
</evidence>
<keyword evidence="8" id="KW-0443">Lipid metabolism</keyword>
<evidence type="ECO:0000256" key="4">
    <source>
        <dbReference type="ARBA" id="ARBA00022767"/>
    </source>
</evidence>
<dbReference type="SMART" id="SM00308">
    <property type="entry name" value="LH2"/>
    <property type="match status" value="1"/>
</dbReference>
<dbReference type="GO" id="GO:0034440">
    <property type="term" value="P:lipid oxidation"/>
    <property type="evidence" value="ECO:0000318"/>
    <property type="project" value="GO_Central"/>
</dbReference>
<keyword evidence="14" id="KW-1185">Reference proteome</keyword>
<dbReference type="InterPro" id="IPR027433">
    <property type="entry name" value="Lipoxygenase_dom_3"/>
</dbReference>
<evidence type="ECO:0000256" key="9">
    <source>
        <dbReference type="ARBA" id="ARBA00023160"/>
    </source>
</evidence>
<dbReference type="KEGG" id="smo:SELMODRAFT_112556"/>
<dbReference type="PROSITE" id="PS51393">
    <property type="entry name" value="LIPOXYGENASE_3"/>
    <property type="match status" value="1"/>
</dbReference>
<keyword evidence="3" id="KW-0479">Metal-binding</keyword>
<dbReference type="InParanoid" id="D8SAU4"/>
<dbReference type="Gene3D" id="1.20.245.10">
    <property type="entry name" value="Lipoxygenase-1, Domain 5"/>
    <property type="match status" value="1"/>
</dbReference>
<dbReference type="InterPro" id="IPR000907">
    <property type="entry name" value="LipOase"/>
</dbReference>
<dbReference type="InterPro" id="IPR001246">
    <property type="entry name" value="LipOase_plant"/>
</dbReference>
<keyword evidence="6" id="KW-0223">Dioxygenase</keyword>
<evidence type="ECO:0000256" key="2">
    <source>
        <dbReference type="ARBA" id="ARBA00022516"/>
    </source>
</evidence>
<sequence length="849" mass="95313">MFPSNFPAIQQKVNLTGHAIILKGSLLVKKQNSFDIVNPLGVVTDAVSEAIGLKVILQLISITSTSKPKLSKPARIENWTLSSSLLAKDEVKYTINFEVDADFGTPGAVVVQNNHSSEIYFVSLSVRMPRGSKVQFPCNSWVYRSSGFDLVPKPNRIFFSNHLYLPQDTPPSLVPYREADLKQLQGNGTGIRQHSERIYDYDIYNDLGGIGRPKLGGSKEMPYPRRCRTGRIQGLLGEETYPGGQNLFPIPFFYIPSDEYYSSSKTASVLVQTVRSFSHTFIPTLTSFGGLLDKYFDSFQDVESLYDRGFDLSKLALGAIEGIDSPLDILNDLSTDHTNKSLLKFPIPAVLETDRQAWRSDREYARQLLAGTHPILIQCLTEFPPTSGLGDEYGSRKSTVTEEHISRFLEGTTVQEAVANKKLFLVDLHDIFMPYIERINKIPDIYMYATRTFLFLRGDGTLKPIAIELSTPSSRRVLVPPEEGETDYLWELAKAHTAANDSGAHQLVGHWYGCHACMEPFIIAAHRQLSALHPIFAFLKPHMKYTLQINALDRQLLISASGIAEQGFTPKMYCMELTSQAYKSWKFAMEGLLADLIKRGMAVPDPAAKHGMKLVIEDYPYAADGLEIWSALTKWTQEYVDVHYKDDATVQNDAELQAWWSEVVNVGHGDLKDDPTWFKMDSKLGLTVALTTFIWITTANHAAVNFSQYAYAGFIPNRPTATYLPVPEKGSMEHRKLLRNPEEYYFKVISNKMESFVVMSAIEVLSGHADTEEYIGQRHIDIWTDNEEALEAFDRFAEDIDKVGETILSRNKDPSFKNRHGPVKVPYKALYPTSSKGITGQGVPNSISI</sequence>
<evidence type="ECO:0000256" key="1">
    <source>
        <dbReference type="ARBA" id="ARBA00009419"/>
    </source>
</evidence>
<accession>D8SAU4</accession>
<dbReference type="InterPro" id="IPR013819">
    <property type="entry name" value="LipOase_C"/>
</dbReference>
<dbReference type="EMBL" id="GL377609">
    <property type="protein sequence ID" value="EFJ18488.1"/>
    <property type="molecule type" value="Genomic_DNA"/>
</dbReference>
<dbReference type="GO" id="GO:0016702">
    <property type="term" value="F:oxidoreductase activity, acting on single donors with incorporation of molecular oxygen, incorporation of two atoms of oxygen"/>
    <property type="evidence" value="ECO:0000318"/>
    <property type="project" value="GO_Central"/>
</dbReference>
<keyword evidence="5" id="KW-0276">Fatty acid metabolism</keyword>
<organism evidence="14">
    <name type="scientific">Selaginella moellendorffii</name>
    <name type="common">Spikemoss</name>
    <dbReference type="NCBI Taxonomy" id="88036"/>
    <lineage>
        <taxon>Eukaryota</taxon>
        <taxon>Viridiplantae</taxon>
        <taxon>Streptophyta</taxon>
        <taxon>Embryophyta</taxon>
        <taxon>Tracheophyta</taxon>
        <taxon>Lycopodiopsida</taxon>
        <taxon>Selaginellales</taxon>
        <taxon>Selaginellaceae</taxon>
        <taxon>Selaginella</taxon>
    </lineage>
</organism>
<dbReference type="GO" id="GO:0006633">
    <property type="term" value="P:fatty acid biosynthetic process"/>
    <property type="evidence" value="ECO:0007669"/>
    <property type="project" value="UniProtKB-KW"/>
</dbReference>
<dbReference type="GO" id="GO:0046872">
    <property type="term" value="F:metal ion binding"/>
    <property type="evidence" value="ECO:0007669"/>
    <property type="project" value="UniProtKB-KW"/>
</dbReference>
<evidence type="ECO:0000256" key="10">
    <source>
        <dbReference type="PROSITE-ProRule" id="PRU00152"/>
    </source>
</evidence>
<evidence type="ECO:0000259" key="12">
    <source>
        <dbReference type="PROSITE" id="PS51393"/>
    </source>
</evidence>